<dbReference type="CDD" id="cd00201">
    <property type="entry name" value="WW"/>
    <property type="match status" value="1"/>
</dbReference>
<dbReference type="PANTHER" id="PTHR46977">
    <property type="entry name" value="PROTEIN FREE1"/>
    <property type="match status" value="1"/>
</dbReference>
<dbReference type="Pfam" id="PF02174">
    <property type="entry name" value="IRS"/>
    <property type="match status" value="1"/>
</dbReference>
<reference evidence="4 5" key="1">
    <citation type="submission" date="2024-03" db="EMBL/GenBank/DDBJ databases">
        <title>Complete genome sequence of the green alga Chloropicon roscoffensis RCC1871.</title>
        <authorList>
            <person name="Lemieux C."/>
            <person name="Pombert J.-F."/>
            <person name="Otis C."/>
            <person name="Turmel M."/>
        </authorList>
    </citation>
    <scope>NUCLEOTIDE SEQUENCE [LARGE SCALE GENOMIC DNA]</scope>
    <source>
        <strain evidence="4 5">RCC1871</strain>
    </source>
</reference>
<keyword evidence="5" id="KW-1185">Reference proteome</keyword>
<feature type="region of interest" description="Disordered" evidence="1">
    <location>
        <begin position="208"/>
        <end position="237"/>
    </location>
</feature>
<protein>
    <submittedName>
        <fullName evidence="4">Pleckstrin homology domain-containing protein</fullName>
    </submittedName>
</protein>
<dbReference type="PROSITE" id="PS50003">
    <property type="entry name" value="PH_DOMAIN"/>
    <property type="match status" value="1"/>
</dbReference>
<organism evidence="4 5">
    <name type="scientific">Chloropicon roscoffensis</name>
    <dbReference type="NCBI Taxonomy" id="1461544"/>
    <lineage>
        <taxon>Eukaryota</taxon>
        <taxon>Viridiplantae</taxon>
        <taxon>Chlorophyta</taxon>
        <taxon>Chloropicophyceae</taxon>
        <taxon>Chloropicales</taxon>
        <taxon>Chloropicaceae</taxon>
        <taxon>Chloropicon</taxon>
    </lineage>
</organism>
<gene>
    <name evidence="4" type="ORF">HKI87_04g32950</name>
</gene>
<feature type="compositionally biased region" description="Low complexity" evidence="1">
    <location>
        <begin position="474"/>
        <end position="493"/>
    </location>
</feature>
<evidence type="ECO:0000313" key="5">
    <source>
        <dbReference type="Proteomes" id="UP001472866"/>
    </source>
</evidence>
<evidence type="ECO:0000313" key="4">
    <source>
        <dbReference type="EMBL" id="WZN61760.1"/>
    </source>
</evidence>
<evidence type="ECO:0000259" key="3">
    <source>
        <dbReference type="PROSITE" id="PS50020"/>
    </source>
</evidence>
<dbReference type="InterPro" id="IPR045893">
    <property type="entry name" value="FREE1"/>
</dbReference>
<feature type="compositionally biased region" description="Low complexity" evidence="1">
    <location>
        <begin position="447"/>
        <end position="461"/>
    </location>
</feature>
<dbReference type="Pfam" id="PF00169">
    <property type="entry name" value="PH"/>
    <property type="match status" value="1"/>
</dbReference>
<dbReference type="Gene3D" id="2.20.70.10">
    <property type="match status" value="1"/>
</dbReference>
<evidence type="ECO:0000259" key="2">
    <source>
        <dbReference type="PROSITE" id="PS50003"/>
    </source>
</evidence>
<dbReference type="InterPro" id="IPR011993">
    <property type="entry name" value="PH-like_dom_sf"/>
</dbReference>
<dbReference type="Pfam" id="PF00397">
    <property type="entry name" value="WW"/>
    <property type="match status" value="1"/>
</dbReference>
<dbReference type="SMART" id="SM00233">
    <property type="entry name" value="PH"/>
    <property type="match status" value="1"/>
</dbReference>
<accession>A0AAX4P857</accession>
<feature type="domain" description="PH" evidence="2">
    <location>
        <begin position="269"/>
        <end position="379"/>
    </location>
</feature>
<evidence type="ECO:0000256" key="1">
    <source>
        <dbReference type="SAM" id="MobiDB-lite"/>
    </source>
</evidence>
<sequence>MSDYGGGFQFTFGTAEGQPHHQPQPYQPTQAHDASSVYVSRGGAVTYPTLPQQPQQQPQELVNITYSDQQYNPPAAPRHGGGNAHSGDTVAVARTSPSPARGSAGGSPRYKVTFKGEFGETQDVFCEIGMDGLKLVDTHNGSCLETFPLNAISRWAVRDKDTFLFWSSGDGKQRQVELRGASKDVSDILDTITAACMQLCEMMEKEEHQRKVQGLGGEDDDKEGETGASSSGGDKKGIVGWIAGKVKTGQGDDAEDSASIPEGVEYWKQPDYDGWMQSQGEHIKTWRKRWFVLKDGYLFRFLNDKVLPQSKPRGVISLASCLEIAKPSKDSSQGATIQVTTHKKSKSASKGDTIQNVLLVADSKAERDLWLEILLAAKKELAKNERDAAKKKETEARTSKARERETKSKEWMAELDEGFRTLQRNKKPSAQPKPQQQSTVEVLDYTSSSSGYSPSAPRSGYQPQASYDAGHHYAQQQHAAPPQQQPQQQPQSALANWKVCYSPDGRVYYYNPQTGVTQWEAP</sequence>
<dbReference type="AlphaFoldDB" id="A0AAX4P857"/>
<dbReference type="GO" id="GO:0036258">
    <property type="term" value="P:multivesicular body assembly"/>
    <property type="evidence" value="ECO:0007669"/>
    <property type="project" value="InterPro"/>
</dbReference>
<dbReference type="PROSITE" id="PS50020">
    <property type="entry name" value="WW_DOMAIN_2"/>
    <property type="match status" value="1"/>
</dbReference>
<name>A0AAX4P857_9CHLO</name>
<dbReference type="SUPFAM" id="SSF51045">
    <property type="entry name" value="WW domain"/>
    <property type="match status" value="1"/>
</dbReference>
<dbReference type="GO" id="GO:0031902">
    <property type="term" value="C:late endosome membrane"/>
    <property type="evidence" value="ECO:0007669"/>
    <property type="project" value="TreeGrafter"/>
</dbReference>
<dbReference type="InterPro" id="IPR036020">
    <property type="entry name" value="WW_dom_sf"/>
</dbReference>
<dbReference type="GO" id="GO:0043130">
    <property type="term" value="F:ubiquitin binding"/>
    <property type="evidence" value="ECO:0007669"/>
    <property type="project" value="InterPro"/>
</dbReference>
<dbReference type="GO" id="GO:0070676">
    <property type="term" value="P:intralumenal vesicle formation"/>
    <property type="evidence" value="ECO:0007669"/>
    <property type="project" value="TreeGrafter"/>
</dbReference>
<dbReference type="PANTHER" id="PTHR46977:SF1">
    <property type="entry name" value="PROTEIN FREE1"/>
    <property type="match status" value="1"/>
</dbReference>
<feature type="region of interest" description="Disordered" evidence="1">
    <location>
        <begin position="423"/>
        <end position="496"/>
    </location>
</feature>
<dbReference type="InterPro" id="IPR001849">
    <property type="entry name" value="PH_domain"/>
</dbReference>
<dbReference type="EMBL" id="CP151504">
    <property type="protein sequence ID" value="WZN61760.1"/>
    <property type="molecule type" value="Genomic_DNA"/>
</dbReference>
<feature type="region of interest" description="Disordered" evidence="1">
    <location>
        <begin position="384"/>
        <end position="411"/>
    </location>
</feature>
<feature type="compositionally biased region" description="Low complexity" evidence="1">
    <location>
        <begin position="428"/>
        <end position="438"/>
    </location>
</feature>
<dbReference type="SUPFAM" id="SSF50729">
    <property type="entry name" value="PH domain-like"/>
    <property type="match status" value="2"/>
</dbReference>
<dbReference type="GO" id="GO:0000813">
    <property type="term" value="C:ESCRT I complex"/>
    <property type="evidence" value="ECO:0007669"/>
    <property type="project" value="TreeGrafter"/>
</dbReference>
<feature type="domain" description="WW" evidence="3">
    <location>
        <begin position="491"/>
        <end position="522"/>
    </location>
</feature>
<feature type="region of interest" description="Disordered" evidence="1">
    <location>
        <begin position="11"/>
        <end position="109"/>
    </location>
</feature>
<dbReference type="SMART" id="SM00456">
    <property type="entry name" value="WW"/>
    <property type="match status" value="1"/>
</dbReference>
<dbReference type="InterPro" id="IPR001202">
    <property type="entry name" value="WW_dom"/>
</dbReference>
<dbReference type="Gene3D" id="2.30.29.30">
    <property type="entry name" value="Pleckstrin-homology domain (PH domain)/Phosphotyrosine-binding domain (PTB)"/>
    <property type="match status" value="2"/>
</dbReference>
<dbReference type="Proteomes" id="UP001472866">
    <property type="component" value="Chromosome 04"/>
</dbReference>
<feature type="compositionally biased region" description="Low complexity" evidence="1">
    <location>
        <begin position="96"/>
        <end position="109"/>
    </location>
</feature>
<feature type="compositionally biased region" description="Polar residues" evidence="1">
    <location>
        <begin position="60"/>
        <end position="72"/>
    </location>
</feature>
<dbReference type="InterPro" id="IPR002404">
    <property type="entry name" value="IRS_PTB"/>
</dbReference>
<proteinExistence type="predicted"/>